<dbReference type="EMBL" id="REGW02000453">
    <property type="protein sequence ID" value="KAE8277570.1"/>
    <property type="molecule type" value="Genomic_DNA"/>
</dbReference>
<feature type="coiled-coil region" evidence="6">
    <location>
        <begin position="311"/>
        <end position="338"/>
    </location>
</feature>
<dbReference type="InterPro" id="IPR051584">
    <property type="entry name" value="GPCR-associated_LMBR1"/>
</dbReference>
<dbReference type="InterPro" id="IPR006876">
    <property type="entry name" value="LMBR1-like_membr_prot"/>
</dbReference>
<dbReference type="GO" id="GO:0016020">
    <property type="term" value="C:membrane"/>
    <property type="evidence" value="ECO:0007669"/>
    <property type="project" value="UniProtKB-SubCell"/>
</dbReference>
<keyword evidence="4 8" id="KW-1133">Transmembrane helix</keyword>
<feature type="transmembrane region" description="Helical" evidence="8">
    <location>
        <begin position="265"/>
        <end position="288"/>
    </location>
</feature>
<protein>
    <submittedName>
        <fullName evidence="9">LMBR1 domain-containing protein 2-B</fullName>
    </submittedName>
</protein>
<feature type="transmembrane region" description="Helical" evidence="8">
    <location>
        <begin position="520"/>
        <end position="541"/>
    </location>
</feature>
<feature type="transmembrane region" description="Helical" evidence="8">
    <location>
        <begin position="618"/>
        <end position="637"/>
    </location>
</feature>
<comment type="caution">
    <text evidence="9">The sequence shown here is derived from an EMBL/GenBank/DDBJ whole genome shotgun (WGS) entry which is preliminary data.</text>
</comment>
<name>A0A6G0HEW5_LARCR</name>
<evidence type="ECO:0000256" key="3">
    <source>
        <dbReference type="ARBA" id="ARBA00022692"/>
    </source>
</evidence>
<accession>A0A6G0HEW5</accession>
<evidence type="ECO:0000256" key="5">
    <source>
        <dbReference type="ARBA" id="ARBA00023136"/>
    </source>
</evidence>
<keyword evidence="3 8" id="KW-0812">Transmembrane</keyword>
<organism evidence="9 10">
    <name type="scientific">Larimichthys crocea</name>
    <name type="common">Large yellow croaker</name>
    <name type="synonym">Pseudosciaena crocea</name>
    <dbReference type="NCBI Taxonomy" id="215358"/>
    <lineage>
        <taxon>Eukaryota</taxon>
        <taxon>Metazoa</taxon>
        <taxon>Chordata</taxon>
        <taxon>Craniata</taxon>
        <taxon>Vertebrata</taxon>
        <taxon>Euteleostomi</taxon>
        <taxon>Actinopterygii</taxon>
        <taxon>Neopterygii</taxon>
        <taxon>Teleostei</taxon>
        <taxon>Neoteleostei</taxon>
        <taxon>Acanthomorphata</taxon>
        <taxon>Eupercaria</taxon>
        <taxon>Sciaenidae</taxon>
        <taxon>Larimichthys</taxon>
    </lineage>
</organism>
<evidence type="ECO:0000256" key="1">
    <source>
        <dbReference type="ARBA" id="ARBA00004141"/>
    </source>
</evidence>
<evidence type="ECO:0000313" key="9">
    <source>
        <dbReference type="EMBL" id="KAE8277570.1"/>
    </source>
</evidence>
<feature type="transmembrane region" description="Helical" evidence="8">
    <location>
        <begin position="233"/>
        <end position="253"/>
    </location>
</feature>
<keyword evidence="6" id="KW-0175">Coiled coil</keyword>
<evidence type="ECO:0000256" key="4">
    <source>
        <dbReference type="ARBA" id="ARBA00022989"/>
    </source>
</evidence>
<feature type="compositionally biased region" description="Polar residues" evidence="7">
    <location>
        <begin position="1200"/>
        <end position="1218"/>
    </location>
</feature>
<gene>
    <name evidence="9" type="ORF">D5F01_LYC24456</name>
</gene>
<feature type="transmembrane region" description="Helical" evidence="8">
    <location>
        <begin position="473"/>
        <end position="491"/>
    </location>
</feature>
<keyword evidence="10" id="KW-1185">Reference proteome</keyword>
<feature type="region of interest" description="Disordered" evidence="7">
    <location>
        <begin position="1185"/>
        <end position="1219"/>
    </location>
</feature>
<sequence length="1273" mass="148584">MSRHAAERSRDFVFFDLLAVDKQLPEVSDVIEVTADSAGKHADGDLTARGHGASVPANQRRHQRRSHGVSERGGRMSGAALGIELVVVFFLALFLLHRYGDFRKQQRMVLFGTLLAWYLCFLIVFILPLDVSTTIYKQCKIDHEDHASSSTASPQPSNHTATNTSATPTRRTLTQCYKPWSYIPDGIMPVFWRVVYWTSQCLTWLLLPFMQSYARSGGFSITGKIKTALIENAIYYGTYLLIFGSLLICVAVHPEWQLSWYGLQTIGITAANTWGLFLLVLLLGYGLVEIPRSYWNASRHGHLLIKTYFKASKLMTEKADAEENLEDVMEEVRKVSESIKYNHPLRKYIDTILRKCPVDYQEKMGRNMDDYEDFDDKQNTYPSEKSLVKLHKQGETMRRRQVIYAVQRHNRTRVQWQILLQQAIHLEDVAKNETSSTHQFVHSFPPSEPAGWFSRYVYTPPVEWYWECLLKRWFYRLLSVVLTLFSVAVVWSECTFFSTRPVLSLFAVFIQLAERDYNYLYIEMACFITIFFLCTCVYSTVFRIRVFNYYYLASHHQTDAYSLQFSGMLFCRLTPPLCLNFLGLIHMDSAISHQQKEQTAYTSIMGSMRVLSFIANGFYIYYPMLIVILCIATYFSLGTRCLNLLGFQQFVGDSEMTSDLIDEGKELIRRGERQRIEEARTDENVTFKNSDLLLSFTFKYTDLLFSFTFKYSDLLLSVTFKNSDLLLSVTFKNSDLLLSFTFKYSDLLFSFTFKYSDLLFSFTFKYSDLLLSFTFKYSDLLLSVTFKYSTCCSASPLNTLTCCSASPLNTLTCCSASFKYSDLLLSVTFKYSDLLLSFTFKYSDLLFSFTFKYSDLLLSVTFKYSDLLLSFTFKYSDLLLSFTFKYSDLLLSFTFKYSDLLFSFIFKYSDLLLSVTFKYSDLLFSFTFKYSDLLLSVTFKYSDLLFTFKYSDLLLSFTFKYSDLLFSFTFKYSDLLFSFTFKYSDLLFSFTFKYSDLLLSVTFKYSDLLFTYKYSDLLFSFTFKYSDLLFSFTFKYSDLLFSFTFKYSDLLLSFTFKYSDLLFSFTFKYSDLLLSFTFKYSDLLFSFTFKYSDLLLSFTFKYSDLLLSFTFKYSDLLFSFTFKYSDLLFSFTFKYSDLLLSVTFKYSDLLFSFIFKYSDLLLSVTPSRLLFQDWKERYGNPREDYTARNRSSHEMKETSYSDNVTPTNNRQAKYSRSGSRAERDCIELLQDAEPLDFNADSLTDDPLDAESGRHIGGRYLSMSSSRSRIFDDV</sequence>
<feature type="compositionally biased region" description="Basic and acidic residues" evidence="7">
    <location>
        <begin position="1185"/>
        <end position="1199"/>
    </location>
</feature>
<evidence type="ECO:0000256" key="2">
    <source>
        <dbReference type="ARBA" id="ARBA00010487"/>
    </source>
</evidence>
<dbReference type="PANTHER" id="PTHR21355">
    <property type="entry name" value="G-PROTEIN COUPLED RECEPTOR-ASSOCIATED PROTEIN LMBRD2"/>
    <property type="match status" value="1"/>
</dbReference>
<feature type="region of interest" description="Disordered" evidence="7">
    <location>
        <begin position="147"/>
        <end position="167"/>
    </location>
</feature>
<keyword evidence="5 8" id="KW-0472">Membrane</keyword>
<proteinExistence type="inferred from homology"/>
<dbReference type="AlphaFoldDB" id="A0A6G0HEW5"/>
<dbReference type="PANTHER" id="PTHR21355:SF0">
    <property type="entry name" value="G-PROTEIN COUPLED RECEPTOR-ASSOCIATED PROTEIN LMBRD2"/>
    <property type="match status" value="1"/>
</dbReference>
<dbReference type="GO" id="GO:0071875">
    <property type="term" value="P:adrenergic receptor signaling pathway"/>
    <property type="evidence" value="ECO:0007669"/>
    <property type="project" value="TreeGrafter"/>
</dbReference>
<dbReference type="Proteomes" id="UP000424527">
    <property type="component" value="Unassembled WGS sequence"/>
</dbReference>
<evidence type="ECO:0000313" key="10">
    <source>
        <dbReference type="Proteomes" id="UP000424527"/>
    </source>
</evidence>
<dbReference type="Pfam" id="PF04791">
    <property type="entry name" value="LMBR1"/>
    <property type="match status" value="1"/>
</dbReference>
<reference evidence="9 10" key="1">
    <citation type="submission" date="2019-07" db="EMBL/GenBank/DDBJ databases">
        <title>Chromosome genome assembly for large yellow croaker.</title>
        <authorList>
            <person name="Xiao S."/>
        </authorList>
    </citation>
    <scope>NUCLEOTIDE SEQUENCE [LARGE SCALE GENOMIC DNA]</scope>
    <source>
        <strain evidence="9">JMULYC20181020</strain>
        <tissue evidence="9">Muscle</tissue>
    </source>
</reference>
<feature type="region of interest" description="Disordered" evidence="7">
    <location>
        <begin position="42"/>
        <end position="73"/>
    </location>
</feature>
<evidence type="ECO:0000256" key="7">
    <source>
        <dbReference type="SAM" id="MobiDB-lite"/>
    </source>
</evidence>
<comment type="similarity">
    <text evidence="2">Belongs to the LIMR family.</text>
</comment>
<evidence type="ECO:0000256" key="6">
    <source>
        <dbReference type="SAM" id="Coils"/>
    </source>
</evidence>
<feature type="compositionally biased region" description="Polar residues" evidence="7">
    <location>
        <begin position="148"/>
        <end position="167"/>
    </location>
</feature>
<feature type="transmembrane region" description="Helical" evidence="8">
    <location>
        <begin position="108"/>
        <end position="127"/>
    </location>
</feature>
<feature type="transmembrane region" description="Helical" evidence="8">
    <location>
        <begin position="76"/>
        <end position="96"/>
    </location>
</feature>
<comment type="subcellular location">
    <subcellularLocation>
        <location evidence="1">Membrane</location>
        <topology evidence="1">Multi-pass membrane protein</topology>
    </subcellularLocation>
</comment>
<evidence type="ECO:0000256" key="8">
    <source>
        <dbReference type="SAM" id="Phobius"/>
    </source>
</evidence>